<evidence type="ECO:0000313" key="1">
    <source>
        <dbReference type="EMBL" id="MFC7126660.1"/>
    </source>
</evidence>
<name>A0ABD5X641_9EURY</name>
<reference evidence="1 2" key="1">
    <citation type="journal article" date="2014" name="Int. J. Syst. Evol. Microbiol.">
        <title>Complete genome sequence of Corynebacterium casei LMG S-19264T (=DSM 44701T), isolated from a smear-ripened cheese.</title>
        <authorList>
            <consortium name="US DOE Joint Genome Institute (JGI-PGF)"/>
            <person name="Walter F."/>
            <person name="Albersmeier A."/>
            <person name="Kalinowski J."/>
            <person name="Ruckert C."/>
        </authorList>
    </citation>
    <scope>NUCLEOTIDE SEQUENCE [LARGE SCALE GENOMIC DNA]</scope>
    <source>
        <strain evidence="1 2">CGMCC 4.7215</strain>
    </source>
</reference>
<accession>A0ABD5X641</accession>
<dbReference type="RefSeq" id="WP_267638747.1">
    <property type="nucleotide sequence ID" value="NZ_JAODIY010000037.1"/>
</dbReference>
<organism evidence="1 2">
    <name type="scientific">Halovenus rubra</name>
    <dbReference type="NCBI Taxonomy" id="869890"/>
    <lineage>
        <taxon>Archaea</taxon>
        <taxon>Methanobacteriati</taxon>
        <taxon>Methanobacteriota</taxon>
        <taxon>Stenosarchaea group</taxon>
        <taxon>Halobacteria</taxon>
        <taxon>Halobacteriales</taxon>
        <taxon>Haloarculaceae</taxon>
        <taxon>Halovenus</taxon>
    </lineage>
</organism>
<evidence type="ECO:0000313" key="2">
    <source>
        <dbReference type="Proteomes" id="UP001596414"/>
    </source>
</evidence>
<gene>
    <name evidence="1" type="ORF">ACFQJ7_11570</name>
</gene>
<dbReference type="EMBL" id="JBHSZQ010000035">
    <property type="protein sequence ID" value="MFC7126660.1"/>
    <property type="molecule type" value="Genomic_DNA"/>
</dbReference>
<dbReference type="Proteomes" id="UP001596414">
    <property type="component" value="Unassembled WGS sequence"/>
</dbReference>
<protein>
    <submittedName>
        <fullName evidence="1">Uncharacterized protein</fullName>
    </submittedName>
</protein>
<comment type="caution">
    <text evidence="1">The sequence shown here is derived from an EMBL/GenBank/DDBJ whole genome shotgun (WGS) entry which is preliminary data.</text>
</comment>
<proteinExistence type="predicted"/>
<dbReference type="AlphaFoldDB" id="A0ABD5X641"/>
<sequence length="85" mass="9914">MRPRYEYARTEATPRIQWRYAWDEAERKQGIERDSIESGLSVLLSETLEAHPRQTGFNSFESDQPSALPMILMYCGEEQATWTSL</sequence>